<evidence type="ECO:0000313" key="1">
    <source>
        <dbReference type="EMBL" id="NMN99129.1"/>
    </source>
</evidence>
<dbReference type="AlphaFoldDB" id="A0A848KLJ0"/>
<sequence length="140" mass="14856">MDRSISARCCGAAVVAELDPLELVDPGERGTLTIRNRAAIRIVELVALDVPGVVRSRTAVGSVTGRHLPRAVVDMTPEQPNIRVDIAVSWPSPIATLCKQVRSHVVGEVARLTGRYPSRVDVAVIAVVADTDAEIGAEIS</sequence>
<evidence type="ECO:0000313" key="2">
    <source>
        <dbReference type="Proteomes" id="UP000535543"/>
    </source>
</evidence>
<proteinExistence type="predicted"/>
<organism evidence="1 2">
    <name type="scientific">Antrihabitans stalactiti</name>
    <dbReference type="NCBI Taxonomy" id="2584121"/>
    <lineage>
        <taxon>Bacteria</taxon>
        <taxon>Bacillati</taxon>
        <taxon>Actinomycetota</taxon>
        <taxon>Actinomycetes</taxon>
        <taxon>Mycobacteriales</taxon>
        <taxon>Nocardiaceae</taxon>
        <taxon>Antrihabitans</taxon>
    </lineage>
</organism>
<gene>
    <name evidence="1" type="ORF">FGL95_29315</name>
</gene>
<name>A0A848KLJ0_9NOCA</name>
<dbReference type="Proteomes" id="UP000535543">
    <property type="component" value="Unassembled WGS sequence"/>
</dbReference>
<reference evidence="1 2" key="1">
    <citation type="submission" date="2019-05" db="EMBL/GenBank/DDBJ databases">
        <authorList>
            <person name="Lee S.D."/>
        </authorList>
    </citation>
    <scope>NUCLEOTIDE SEQUENCE [LARGE SCALE GENOMIC DNA]</scope>
    <source>
        <strain evidence="1 2">YC2-7</strain>
    </source>
</reference>
<keyword evidence="2" id="KW-1185">Reference proteome</keyword>
<reference evidence="1 2" key="2">
    <citation type="submission" date="2020-06" db="EMBL/GenBank/DDBJ databases">
        <title>Antribacter stalactiti gen. nov., sp. nov., a new member of the family Nacardiaceae isolated from a cave.</title>
        <authorList>
            <person name="Kim I.S."/>
        </authorList>
    </citation>
    <scope>NUCLEOTIDE SEQUENCE [LARGE SCALE GENOMIC DNA]</scope>
    <source>
        <strain evidence="1 2">YC2-7</strain>
    </source>
</reference>
<accession>A0A848KLJ0</accession>
<comment type="caution">
    <text evidence="1">The sequence shown here is derived from an EMBL/GenBank/DDBJ whole genome shotgun (WGS) entry which is preliminary data.</text>
</comment>
<protein>
    <submittedName>
        <fullName evidence="1">Asp23/Gls24 family envelope stress response protein</fullName>
    </submittedName>
</protein>
<dbReference type="EMBL" id="VCQU01000014">
    <property type="protein sequence ID" value="NMN99129.1"/>
    <property type="molecule type" value="Genomic_DNA"/>
</dbReference>